<accession>A0A4Q8M9R4</accession>
<dbReference type="EMBL" id="SHMF01000001">
    <property type="protein sequence ID" value="TAA37750.1"/>
    <property type="molecule type" value="Genomic_DNA"/>
</dbReference>
<evidence type="ECO:0000313" key="15">
    <source>
        <dbReference type="EMBL" id="TAA20772.1"/>
    </source>
</evidence>
<dbReference type="Proteomes" id="UP000291286">
    <property type="component" value="Unassembled WGS sequence"/>
</dbReference>
<keyword evidence="8 13" id="KW-1133">Transmembrane helix</keyword>
<dbReference type="Proteomes" id="UP001234354">
    <property type="component" value="Unassembled WGS sequence"/>
</dbReference>
<accession>A0A4Q9THW1</accession>
<dbReference type="PANTHER" id="PTHR10978">
    <property type="entry name" value="SUCCINATE DEHYDROGENASE CYTOCHROME B560 SUBUNIT"/>
    <property type="match status" value="1"/>
</dbReference>
<comment type="subcellular location">
    <subcellularLocation>
        <location evidence="2">Membrane</location>
        <topology evidence="2">Multi-pass membrane protein</topology>
    </subcellularLocation>
</comment>
<feature type="transmembrane region" description="Helical" evidence="13">
    <location>
        <begin position="25"/>
        <end position="51"/>
    </location>
</feature>
<reference evidence="19 20" key="1">
    <citation type="submission" date="2019-02" db="EMBL/GenBank/DDBJ databases">
        <title>WGS of Pseudoxanthomonas species novum from clinical isolates.</title>
        <authorList>
            <person name="Bernier A.-M."/>
            <person name="Bernard K."/>
            <person name="Vachon A."/>
        </authorList>
    </citation>
    <scope>NUCLEOTIDE SEQUENCE [LARGE SCALE GENOMIC DNA]</scope>
    <source>
        <strain evidence="21">NML 170316</strain>
        <strain evidence="18 22">NML130969</strain>
        <strain evidence="17 20">NML140781</strain>
        <strain evidence="15">NML170316</strain>
        <strain evidence="16 19">NML171202</strain>
    </source>
</reference>
<name>A0A4Q8LK05_9GAMM</name>
<comment type="subunit">
    <text evidence="11">Part of an enzyme complex containing four subunits: a flavoprotein, an iron-sulfur protein, plus two membrane-anchoring proteins, SdhC and SdhD. The complex can form homotrimers.</text>
</comment>
<dbReference type="InterPro" id="IPR000701">
    <property type="entry name" value="SuccDH_FuR_B_TM-su"/>
</dbReference>
<dbReference type="EMBL" id="JAUTBB010000001">
    <property type="protein sequence ID" value="MDQ1118886.1"/>
    <property type="molecule type" value="Genomic_DNA"/>
</dbReference>
<reference evidence="14" key="2">
    <citation type="submission" date="2023-07" db="EMBL/GenBank/DDBJ databases">
        <title>Functional and genomic diversity of the sorghum phyllosphere microbiome.</title>
        <authorList>
            <person name="Shade A."/>
        </authorList>
    </citation>
    <scope>NUCLEOTIDE SEQUENCE</scope>
    <source>
        <strain evidence="14">SORGH_AS_0908</strain>
    </source>
</reference>
<dbReference type="RefSeq" id="WP_130518055.1">
    <property type="nucleotide sequence ID" value="NZ_CAWZZE010000023.1"/>
</dbReference>
<dbReference type="EMBL" id="SHMG01000001">
    <property type="protein sequence ID" value="TAA46424.1"/>
    <property type="molecule type" value="Genomic_DNA"/>
</dbReference>
<comment type="function">
    <text evidence="1">Membrane-anchoring subunit of succinate dehydrogenase (SDH).</text>
</comment>
<evidence type="ECO:0000256" key="13">
    <source>
        <dbReference type="SAM" id="Phobius"/>
    </source>
</evidence>
<evidence type="ECO:0000313" key="19">
    <source>
        <dbReference type="Proteomes" id="UP000291286"/>
    </source>
</evidence>
<evidence type="ECO:0000256" key="7">
    <source>
        <dbReference type="ARBA" id="ARBA00022723"/>
    </source>
</evidence>
<dbReference type="Gene3D" id="1.20.1300.10">
    <property type="entry name" value="Fumarate reductase/succinate dehydrogenase, transmembrane subunit"/>
    <property type="match status" value="1"/>
</dbReference>
<evidence type="ECO:0000256" key="3">
    <source>
        <dbReference type="ARBA" id="ARBA00007244"/>
    </source>
</evidence>
<gene>
    <name evidence="16" type="primary">sdhC</name>
    <name evidence="18" type="ORF">EA655_01690</name>
    <name evidence="17" type="ORF">EA656_03570</name>
    <name evidence="15" type="ORF">EA658_07460</name>
    <name evidence="16" type="ORF">EA661_09390</name>
    <name evidence="14" type="ORF">QE383_001194</name>
</gene>
<dbReference type="AlphaFoldDB" id="A0A4Q8LK05"/>
<evidence type="ECO:0000313" key="22">
    <source>
        <dbReference type="Proteomes" id="UP000294164"/>
    </source>
</evidence>
<dbReference type="CDD" id="cd03499">
    <property type="entry name" value="SQR_TypeC_SdhC"/>
    <property type="match status" value="1"/>
</dbReference>
<dbReference type="InterPro" id="IPR034804">
    <property type="entry name" value="SQR/QFR_C/D"/>
</dbReference>
<comment type="similarity">
    <text evidence="3">Belongs to the cytochrome b560 family.</text>
</comment>
<evidence type="ECO:0000256" key="8">
    <source>
        <dbReference type="ARBA" id="ARBA00022989"/>
    </source>
</evidence>
<dbReference type="PIRSF" id="PIRSF000178">
    <property type="entry name" value="SDH_cyt_b560"/>
    <property type="match status" value="1"/>
</dbReference>
<dbReference type="GeneID" id="93829335"/>
<accession>A0A4Q8M0F0</accession>
<sequence>MATRQRPLSPHLQVYRWQIQMATSILHRATGVILSLGALLIAAALVALASGPDAWTWISAQASTWYGLVFLFLWTWAFTYHLLNGIRHLAQDGGLGYAVSAFVRNGWLVSAGSLVLALLVWGGVLAKGGVA</sequence>
<evidence type="ECO:0000256" key="10">
    <source>
        <dbReference type="ARBA" id="ARBA00023136"/>
    </source>
</evidence>
<keyword evidence="6 13" id="KW-0812">Transmembrane</keyword>
<dbReference type="SUPFAM" id="SSF81343">
    <property type="entry name" value="Fumarate reductase respiratory complex transmembrane subunits"/>
    <property type="match status" value="1"/>
</dbReference>
<dbReference type="Proteomes" id="UP000294164">
    <property type="component" value="Unassembled WGS sequence"/>
</dbReference>
<comment type="cofactor">
    <cofactor evidence="12">
        <name>heme</name>
        <dbReference type="ChEBI" id="CHEBI:30413"/>
    </cofactor>
    <text evidence="12">The heme is bound between the two transmembrane subunits.</text>
</comment>
<proteinExistence type="inferred from homology"/>
<dbReference type="NCBIfam" id="TIGR02970">
    <property type="entry name" value="succ_dehyd_cytB"/>
    <property type="match status" value="1"/>
</dbReference>
<evidence type="ECO:0000313" key="14">
    <source>
        <dbReference type="EMBL" id="MDQ1118886.1"/>
    </source>
</evidence>
<evidence type="ECO:0000256" key="5">
    <source>
        <dbReference type="ARBA" id="ARBA00022617"/>
    </source>
</evidence>
<dbReference type="InterPro" id="IPR018495">
    <property type="entry name" value="Succ_DH_cyt_bsu_CS"/>
</dbReference>
<keyword evidence="7 12" id="KW-0479">Metal-binding</keyword>
<evidence type="ECO:0000256" key="11">
    <source>
        <dbReference type="ARBA" id="ARBA00025912"/>
    </source>
</evidence>
<evidence type="ECO:0000256" key="12">
    <source>
        <dbReference type="PIRSR" id="PIRSR000178-1"/>
    </source>
</evidence>
<dbReference type="GO" id="GO:0006099">
    <property type="term" value="P:tricarboxylic acid cycle"/>
    <property type="evidence" value="ECO:0007669"/>
    <property type="project" value="InterPro"/>
</dbReference>
<dbReference type="InterPro" id="IPR014314">
    <property type="entry name" value="Succ_DH_cytb556"/>
</dbReference>
<evidence type="ECO:0000313" key="18">
    <source>
        <dbReference type="EMBL" id="TAA46424.1"/>
    </source>
</evidence>
<dbReference type="PANTHER" id="PTHR10978:SF5">
    <property type="entry name" value="SUCCINATE DEHYDROGENASE CYTOCHROME B560 SUBUNIT, MITOCHONDRIAL"/>
    <property type="match status" value="1"/>
</dbReference>
<feature type="transmembrane region" description="Helical" evidence="13">
    <location>
        <begin position="95"/>
        <end position="121"/>
    </location>
</feature>
<evidence type="ECO:0000313" key="20">
    <source>
        <dbReference type="Proteomes" id="UP000292087"/>
    </source>
</evidence>
<evidence type="ECO:0000313" key="21">
    <source>
        <dbReference type="Proteomes" id="UP000293089"/>
    </source>
</evidence>
<dbReference type="EMBL" id="SHMB01000003">
    <property type="protein sequence ID" value="TAA29751.1"/>
    <property type="molecule type" value="Genomic_DNA"/>
</dbReference>
<evidence type="ECO:0000313" key="16">
    <source>
        <dbReference type="EMBL" id="TAA29751.1"/>
    </source>
</evidence>
<keyword evidence="5 12" id="KW-0349">Heme</keyword>
<evidence type="ECO:0000313" key="17">
    <source>
        <dbReference type="EMBL" id="TAA37750.1"/>
    </source>
</evidence>
<evidence type="ECO:0000256" key="2">
    <source>
        <dbReference type="ARBA" id="ARBA00004141"/>
    </source>
</evidence>
<keyword evidence="10 13" id="KW-0472">Membrane</keyword>
<dbReference type="GO" id="GO:0009055">
    <property type="term" value="F:electron transfer activity"/>
    <property type="evidence" value="ECO:0007669"/>
    <property type="project" value="InterPro"/>
</dbReference>
<dbReference type="Pfam" id="PF01127">
    <property type="entry name" value="Sdh_cyt"/>
    <property type="match status" value="1"/>
</dbReference>
<dbReference type="OrthoDB" id="9799441at2"/>
<keyword evidence="9 12" id="KW-0408">Iron</keyword>
<evidence type="ECO:0000256" key="1">
    <source>
        <dbReference type="ARBA" id="ARBA00004050"/>
    </source>
</evidence>
<accession>A0A4Q8LK05</accession>
<dbReference type="GO" id="GO:0046872">
    <property type="term" value="F:metal ion binding"/>
    <property type="evidence" value="ECO:0007669"/>
    <property type="project" value="UniProtKB-KW"/>
</dbReference>
<organism evidence="16 19">
    <name type="scientific">Pseudoxanthomonas winnipegensis</name>
    <dbReference type="NCBI Taxonomy" id="2480810"/>
    <lineage>
        <taxon>Bacteria</taxon>
        <taxon>Pseudomonadati</taxon>
        <taxon>Pseudomonadota</taxon>
        <taxon>Gammaproteobacteria</taxon>
        <taxon>Lysobacterales</taxon>
        <taxon>Lysobacteraceae</taxon>
        <taxon>Pseudoxanthomonas</taxon>
    </lineage>
</organism>
<feature type="transmembrane region" description="Helical" evidence="13">
    <location>
        <begin position="63"/>
        <end position="83"/>
    </location>
</feature>
<evidence type="ECO:0000256" key="4">
    <source>
        <dbReference type="ARBA" id="ARBA00020076"/>
    </source>
</evidence>
<keyword evidence="21" id="KW-1185">Reference proteome</keyword>
<dbReference type="Proteomes" id="UP000292087">
    <property type="component" value="Unassembled WGS sequence"/>
</dbReference>
<dbReference type="Proteomes" id="UP000293089">
    <property type="component" value="Unassembled WGS sequence"/>
</dbReference>
<dbReference type="GO" id="GO:0016020">
    <property type="term" value="C:membrane"/>
    <property type="evidence" value="ECO:0007669"/>
    <property type="project" value="UniProtKB-SubCell"/>
</dbReference>
<evidence type="ECO:0000256" key="9">
    <source>
        <dbReference type="ARBA" id="ARBA00023004"/>
    </source>
</evidence>
<feature type="binding site" description="axial binding residue" evidence="12">
    <location>
        <position position="81"/>
    </location>
    <ligand>
        <name>heme</name>
        <dbReference type="ChEBI" id="CHEBI:30413"/>
        <note>ligand shared with second transmembrane subunit</note>
    </ligand>
    <ligandPart>
        <name>Fe</name>
        <dbReference type="ChEBI" id="CHEBI:18248"/>
    </ligandPart>
</feature>
<evidence type="ECO:0000256" key="6">
    <source>
        <dbReference type="ARBA" id="ARBA00022692"/>
    </source>
</evidence>
<protein>
    <recommendedName>
        <fullName evidence="4">Succinate dehydrogenase cytochrome b556 subunit</fullName>
    </recommendedName>
</protein>
<dbReference type="PROSITE" id="PS01000">
    <property type="entry name" value="SDH_CYT_1"/>
    <property type="match status" value="1"/>
</dbReference>
<comment type="caution">
    <text evidence="16">The sequence shown here is derived from an EMBL/GenBank/DDBJ whole genome shotgun (WGS) entry which is preliminary data.</text>
</comment>
<dbReference type="EMBL" id="SHME01000002">
    <property type="protein sequence ID" value="TAA20772.1"/>
    <property type="molecule type" value="Genomic_DNA"/>
</dbReference>